<keyword evidence="7 8" id="KW-0472">Membrane</keyword>
<keyword evidence="6 8" id="KW-1133">Transmembrane helix</keyword>
<feature type="transmembrane region" description="Helical" evidence="8">
    <location>
        <begin position="108"/>
        <end position="127"/>
    </location>
</feature>
<feature type="transmembrane region" description="Helical" evidence="8">
    <location>
        <begin position="254"/>
        <end position="277"/>
    </location>
</feature>
<keyword evidence="5 8" id="KW-0812">Transmembrane</keyword>
<feature type="transmembrane region" description="Helical" evidence="8">
    <location>
        <begin position="134"/>
        <end position="153"/>
    </location>
</feature>
<dbReference type="PANTHER" id="PTHR30472:SF58">
    <property type="entry name" value="IRON(3+)-HYDROXAMATE IMPORT SYSTEM PERMEASE PROTEIN FHUB"/>
    <property type="match status" value="1"/>
</dbReference>
<proteinExistence type="inferred from homology"/>
<feature type="transmembrane region" description="Helical" evidence="8">
    <location>
        <begin position="165"/>
        <end position="187"/>
    </location>
</feature>
<feature type="transmembrane region" description="Helical" evidence="8">
    <location>
        <begin position="18"/>
        <end position="39"/>
    </location>
</feature>
<evidence type="ECO:0000256" key="5">
    <source>
        <dbReference type="ARBA" id="ARBA00022692"/>
    </source>
</evidence>
<organism evidence="9 10">
    <name type="scientific">Paenibacillus xanthanilyticus</name>
    <dbReference type="NCBI Taxonomy" id="1783531"/>
    <lineage>
        <taxon>Bacteria</taxon>
        <taxon>Bacillati</taxon>
        <taxon>Bacillota</taxon>
        <taxon>Bacilli</taxon>
        <taxon>Bacillales</taxon>
        <taxon>Paenibacillaceae</taxon>
        <taxon>Paenibacillus</taxon>
    </lineage>
</organism>
<evidence type="ECO:0000256" key="2">
    <source>
        <dbReference type="ARBA" id="ARBA00007935"/>
    </source>
</evidence>
<dbReference type="InterPro" id="IPR000522">
    <property type="entry name" value="ABC_transptr_permease_BtuC"/>
</dbReference>
<gene>
    <name evidence="9" type="ORF">ACFOZ8_06250</name>
</gene>
<sequence length="345" mass="35516">MTTAHSAPAPAPAGRNPLFSASLLLLFAGGLFLLVMASIHLGASNLSFRDVGRALFAYDPDNPAHVIVRELRLPRAIAAVAVGAALAVAGAIMQGLTNNPLASPSTMGVTAGSTFLIAIALAVMPAISYKGMMTFSFVGAGIGTALVFGAAAMARGGMTPVKLALAGSAIASLLSSLSTVIALRFNVSKNLSYWFAGSVSGVQPQHVYFAVPFIAVGLVLALLIARSVTILSLGDDIARNLGQRVGLVRLMGTVTVLVLTGAAVSVVGMIAFVGLVIPHITRLLIGQDYRWIVPYSAVLGGALLIVADMAGRLVNPPFETPLGAITSLIGVPFFLYLARREGRGL</sequence>
<evidence type="ECO:0000256" key="4">
    <source>
        <dbReference type="ARBA" id="ARBA00022475"/>
    </source>
</evidence>
<dbReference type="PANTHER" id="PTHR30472">
    <property type="entry name" value="FERRIC ENTEROBACTIN TRANSPORT SYSTEM PERMEASE PROTEIN"/>
    <property type="match status" value="1"/>
</dbReference>
<evidence type="ECO:0000256" key="8">
    <source>
        <dbReference type="SAM" id="Phobius"/>
    </source>
</evidence>
<protein>
    <submittedName>
        <fullName evidence="9">FecCD family ABC transporter permease</fullName>
    </submittedName>
</protein>
<dbReference type="Pfam" id="PF01032">
    <property type="entry name" value="FecCD"/>
    <property type="match status" value="1"/>
</dbReference>
<dbReference type="Gene3D" id="1.10.3470.10">
    <property type="entry name" value="ABC transporter involved in vitamin B12 uptake, BtuC"/>
    <property type="match status" value="1"/>
</dbReference>
<name>A0ABV8K032_9BACL</name>
<feature type="transmembrane region" description="Helical" evidence="8">
    <location>
        <begin position="76"/>
        <end position="96"/>
    </location>
</feature>
<dbReference type="RefSeq" id="WP_377717953.1">
    <property type="nucleotide sequence ID" value="NZ_JBHSAM010000015.1"/>
</dbReference>
<evidence type="ECO:0000256" key="7">
    <source>
        <dbReference type="ARBA" id="ARBA00023136"/>
    </source>
</evidence>
<dbReference type="InterPro" id="IPR037294">
    <property type="entry name" value="ABC_BtuC-like"/>
</dbReference>
<evidence type="ECO:0000256" key="6">
    <source>
        <dbReference type="ARBA" id="ARBA00022989"/>
    </source>
</evidence>
<feature type="transmembrane region" description="Helical" evidence="8">
    <location>
        <begin position="322"/>
        <end position="338"/>
    </location>
</feature>
<dbReference type="EMBL" id="JBHSAM010000015">
    <property type="protein sequence ID" value="MFC4099261.1"/>
    <property type="molecule type" value="Genomic_DNA"/>
</dbReference>
<feature type="transmembrane region" description="Helical" evidence="8">
    <location>
        <begin position="207"/>
        <end position="234"/>
    </location>
</feature>
<evidence type="ECO:0000256" key="1">
    <source>
        <dbReference type="ARBA" id="ARBA00004651"/>
    </source>
</evidence>
<reference evidence="10" key="1">
    <citation type="journal article" date="2019" name="Int. J. Syst. Evol. Microbiol.">
        <title>The Global Catalogue of Microorganisms (GCM) 10K type strain sequencing project: providing services to taxonomists for standard genome sequencing and annotation.</title>
        <authorList>
            <consortium name="The Broad Institute Genomics Platform"/>
            <consortium name="The Broad Institute Genome Sequencing Center for Infectious Disease"/>
            <person name="Wu L."/>
            <person name="Ma J."/>
        </authorList>
    </citation>
    <scope>NUCLEOTIDE SEQUENCE [LARGE SCALE GENOMIC DNA]</scope>
    <source>
        <strain evidence="10">IBRC-M 10987</strain>
    </source>
</reference>
<dbReference type="SUPFAM" id="SSF81345">
    <property type="entry name" value="ABC transporter involved in vitamin B12 uptake, BtuC"/>
    <property type="match status" value="1"/>
</dbReference>
<feature type="transmembrane region" description="Helical" evidence="8">
    <location>
        <begin position="289"/>
        <end position="310"/>
    </location>
</feature>
<accession>A0ABV8K032</accession>
<dbReference type="Proteomes" id="UP001595715">
    <property type="component" value="Unassembled WGS sequence"/>
</dbReference>
<comment type="subcellular location">
    <subcellularLocation>
        <location evidence="1">Cell membrane</location>
        <topology evidence="1">Multi-pass membrane protein</topology>
    </subcellularLocation>
</comment>
<comment type="similarity">
    <text evidence="2">Belongs to the binding-protein-dependent transport system permease family. FecCD subfamily.</text>
</comment>
<evidence type="ECO:0000313" key="9">
    <source>
        <dbReference type="EMBL" id="MFC4099261.1"/>
    </source>
</evidence>
<evidence type="ECO:0000313" key="10">
    <source>
        <dbReference type="Proteomes" id="UP001595715"/>
    </source>
</evidence>
<comment type="caution">
    <text evidence="9">The sequence shown here is derived from an EMBL/GenBank/DDBJ whole genome shotgun (WGS) entry which is preliminary data.</text>
</comment>
<evidence type="ECO:0000256" key="3">
    <source>
        <dbReference type="ARBA" id="ARBA00022448"/>
    </source>
</evidence>
<keyword evidence="4" id="KW-1003">Cell membrane</keyword>
<keyword evidence="10" id="KW-1185">Reference proteome</keyword>
<keyword evidence="3" id="KW-0813">Transport</keyword>
<dbReference type="CDD" id="cd06550">
    <property type="entry name" value="TM_ABC_iron-siderophores_like"/>
    <property type="match status" value="1"/>
</dbReference>